<dbReference type="EMBL" id="JAHHUM010002601">
    <property type="protein sequence ID" value="KAK5602816.1"/>
    <property type="molecule type" value="Genomic_DNA"/>
</dbReference>
<evidence type="ECO:0000313" key="2">
    <source>
        <dbReference type="EMBL" id="KAK5602816.1"/>
    </source>
</evidence>
<accession>A0AAV9QZ76</accession>
<evidence type="ECO:0000256" key="1">
    <source>
        <dbReference type="SAM" id="MobiDB-lite"/>
    </source>
</evidence>
<organism evidence="2 3">
    <name type="scientific">Crenichthys baileyi</name>
    <name type="common">White River springfish</name>
    <dbReference type="NCBI Taxonomy" id="28760"/>
    <lineage>
        <taxon>Eukaryota</taxon>
        <taxon>Metazoa</taxon>
        <taxon>Chordata</taxon>
        <taxon>Craniata</taxon>
        <taxon>Vertebrata</taxon>
        <taxon>Euteleostomi</taxon>
        <taxon>Actinopterygii</taxon>
        <taxon>Neopterygii</taxon>
        <taxon>Teleostei</taxon>
        <taxon>Neoteleostei</taxon>
        <taxon>Acanthomorphata</taxon>
        <taxon>Ovalentaria</taxon>
        <taxon>Atherinomorphae</taxon>
        <taxon>Cyprinodontiformes</taxon>
        <taxon>Goodeidae</taxon>
        <taxon>Crenichthys</taxon>
    </lineage>
</organism>
<name>A0AAV9QZ76_9TELE</name>
<reference evidence="2 3" key="1">
    <citation type="submission" date="2021-06" db="EMBL/GenBank/DDBJ databases">
        <authorList>
            <person name="Palmer J.M."/>
        </authorList>
    </citation>
    <scope>NUCLEOTIDE SEQUENCE [LARGE SCALE GENOMIC DNA]</scope>
    <source>
        <strain evidence="2 3">MEX-2019</strain>
        <tissue evidence="2">Muscle</tissue>
    </source>
</reference>
<proteinExistence type="predicted"/>
<dbReference type="AlphaFoldDB" id="A0AAV9QZ76"/>
<evidence type="ECO:0000313" key="3">
    <source>
        <dbReference type="Proteomes" id="UP001311232"/>
    </source>
</evidence>
<feature type="compositionally biased region" description="Polar residues" evidence="1">
    <location>
        <begin position="1"/>
        <end position="11"/>
    </location>
</feature>
<comment type="caution">
    <text evidence="2">The sequence shown here is derived from an EMBL/GenBank/DDBJ whole genome shotgun (WGS) entry which is preliminary data.</text>
</comment>
<gene>
    <name evidence="2" type="ORF">CRENBAI_025088</name>
</gene>
<keyword evidence="3" id="KW-1185">Reference proteome</keyword>
<protein>
    <submittedName>
        <fullName evidence="2">Uncharacterized protein</fullName>
    </submittedName>
</protein>
<sequence>MSGRPRTTSFAESCKPVPQPSAFGSMKVSRPGVDYLFSLSACPNVMLAQDSLAWMSLSGTLLLTGGRSVQQAAPGQGWAGPTERGELATAQGLQHIAEFPTAQHQ</sequence>
<dbReference type="Proteomes" id="UP001311232">
    <property type="component" value="Unassembled WGS sequence"/>
</dbReference>
<feature type="region of interest" description="Disordered" evidence="1">
    <location>
        <begin position="1"/>
        <end position="21"/>
    </location>
</feature>